<dbReference type="AlphaFoldDB" id="A0A9X4AN58"/>
<keyword evidence="2" id="KW-1185">Reference proteome</keyword>
<accession>A0A9X4AN58</accession>
<evidence type="ECO:0000313" key="2">
    <source>
        <dbReference type="Proteomes" id="UP001145050"/>
    </source>
</evidence>
<dbReference type="RefSeq" id="WP_272435992.1">
    <property type="nucleotide sequence ID" value="NZ_JAMQKB010000004.1"/>
</dbReference>
<protein>
    <submittedName>
        <fullName evidence="1">Uncharacterized protein</fullName>
    </submittedName>
</protein>
<name>A0A9X4AN58_9BACI</name>
<dbReference type="Proteomes" id="UP001145050">
    <property type="component" value="Unassembled WGS sequence"/>
</dbReference>
<reference evidence="1" key="1">
    <citation type="submission" date="2022-06" db="EMBL/GenBank/DDBJ databases">
        <title>Aquibacillus sp. a new bacterium isolated from soil saline samples.</title>
        <authorList>
            <person name="Galisteo C."/>
            <person name="De La Haba R."/>
            <person name="Sanchez-Porro C."/>
            <person name="Ventosa A."/>
        </authorList>
    </citation>
    <scope>NUCLEOTIDE SEQUENCE</scope>
    <source>
        <strain evidence="1">3ASR75-11</strain>
    </source>
</reference>
<gene>
    <name evidence="1" type="ORF">NC797_06685</name>
</gene>
<evidence type="ECO:0000313" key="1">
    <source>
        <dbReference type="EMBL" id="MDC3424193.1"/>
    </source>
</evidence>
<sequence>MTEPEYLLTYNASSYEWFHTEVEMIGFIKEHNIQSYEALYIPEAIEIDVEQELKE</sequence>
<comment type="caution">
    <text evidence="1">The sequence shown here is derived from an EMBL/GenBank/DDBJ whole genome shotgun (WGS) entry which is preliminary data.</text>
</comment>
<organism evidence="1 2">
    <name type="scientific">Terrihalobacillus insolitus</name>
    <dbReference type="NCBI Taxonomy" id="2950438"/>
    <lineage>
        <taxon>Bacteria</taxon>
        <taxon>Bacillati</taxon>
        <taxon>Bacillota</taxon>
        <taxon>Bacilli</taxon>
        <taxon>Bacillales</taxon>
        <taxon>Bacillaceae</taxon>
        <taxon>Terrihalobacillus</taxon>
    </lineage>
</organism>
<dbReference type="EMBL" id="JAMQKB010000004">
    <property type="protein sequence ID" value="MDC3424193.1"/>
    <property type="molecule type" value="Genomic_DNA"/>
</dbReference>
<proteinExistence type="predicted"/>